<name>A0A1H3ZGH1_9RHOB</name>
<dbReference type="InterPro" id="IPR011928">
    <property type="entry name" value="Phage_phiJL001_Gp84"/>
</dbReference>
<dbReference type="InterPro" id="IPR018964">
    <property type="entry name" value="Phage_phiJL001_Gp84_C"/>
</dbReference>
<organism evidence="2 3">
    <name type="scientific">Rubrimonas cliftonensis</name>
    <dbReference type="NCBI Taxonomy" id="89524"/>
    <lineage>
        <taxon>Bacteria</taxon>
        <taxon>Pseudomonadati</taxon>
        <taxon>Pseudomonadota</taxon>
        <taxon>Alphaproteobacteria</taxon>
        <taxon>Rhodobacterales</taxon>
        <taxon>Paracoccaceae</taxon>
        <taxon>Rubrimonas</taxon>
    </lineage>
</organism>
<dbReference type="Proteomes" id="UP000198703">
    <property type="component" value="Unassembled WGS sequence"/>
</dbReference>
<dbReference type="STRING" id="89524.SAMN05444370_103533"/>
<keyword evidence="3" id="KW-1185">Reference proteome</keyword>
<sequence>MRRLDPALAAHLASGATTLCDCWLLRRRDGLLLGFTDHDEAVAFDGMRFLPETALSASAAEAVTGMAAGNFEVAGALRSDAIDARDVAQGRFDGAGLTRWRVNWAAPAQRVKLFEGTLGEITTEKGGFLAEALGPASALNRPLGRAYLGACDAALGDARCGVDLGAPGMEGAGVADEFDARGLRVTGLDDFAPGWFAHGVLRWTGGANAGEAVAVRDDATAQGARLLTLARTPGAPVARGDAFVATAGCDKRFATCGEKFRAAMNFRGFPHMPGDDWIAASPAPGAAHDGGSRHG</sequence>
<dbReference type="Pfam" id="PF09356">
    <property type="entry name" value="Phage_BR0599"/>
    <property type="match status" value="1"/>
</dbReference>
<protein>
    <recommendedName>
        <fullName evidence="1">Bacteriophage phiJL001 Gp84 C-terminal domain-containing protein</fullName>
    </recommendedName>
</protein>
<dbReference type="EMBL" id="FNQM01000003">
    <property type="protein sequence ID" value="SEA22876.1"/>
    <property type="molecule type" value="Genomic_DNA"/>
</dbReference>
<evidence type="ECO:0000313" key="3">
    <source>
        <dbReference type="Proteomes" id="UP000198703"/>
    </source>
</evidence>
<evidence type="ECO:0000313" key="2">
    <source>
        <dbReference type="EMBL" id="SEA22876.1"/>
    </source>
</evidence>
<dbReference type="RefSeq" id="WP_093251437.1">
    <property type="nucleotide sequence ID" value="NZ_FNQM01000003.1"/>
</dbReference>
<dbReference type="AlphaFoldDB" id="A0A1H3ZGH1"/>
<proteinExistence type="predicted"/>
<gene>
    <name evidence="2" type="ORF">SAMN05444370_103533</name>
</gene>
<dbReference type="OrthoDB" id="1633386at2"/>
<reference evidence="2 3" key="1">
    <citation type="submission" date="2016-10" db="EMBL/GenBank/DDBJ databases">
        <authorList>
            <person name="de Groot N.N."/>
        </authorList>
    </citation>
    <scope>NUCLEOTIDE SEQUENCE [LARGE SCALE GENOMIC DNA]</scope>
    <source>
        <strain evidence="2 3">DSM 15345</strain>
    </source>
</reference>
<evidence type="ECO:0000259" key="1">
    <source>
        <dbReference type="Pfam" id="PF09356"/>
    </source>
</evidence>
<feature type="domain" description="Bacteriophage phiJL001 Gp84 C-terminal" evidence="1">
    <location>
        <begin position="194"/>
        <end position="276"/>
    </location>
</feature>
<dbReference type="NCBIfam" id="TIGR02218">
    <property type="entry name" value="phg_TIGR02218"/>
    <property type="match status" value="1"/>
</dbReference>
<dbReference type="Pfam" id="PF09931">
    <property type="entry name" value="Phage_phiJL001_Gp84_N"/>
    <property type="match status" value="1"/>
</dbReference>
<accession>A0A1H3ZGH1</accession>